<dbReference type="InterPro" id="IPR018060">
    <property type="entry name" value="HTH_AraC"/>
</dbReference>
<dbReference type="InterPro" id="IPR009057">
    <property type="entry name" value="Homeodomain-like_sf"/>
</dbReference>
<gene>
    <name evidence="5" type="ORF">E0H75_39790</name>
</gene>
<dbReference type="PROSITE" id="PS00041">
    <property type="entry name" value="HTH_ARAC_FAMILY_1"/>
    <property type="match status" value="1"/>
</dbReference>
<keyword evidence="2" id="KW-0238">DNA-binding</keyword>
<dbReference type="OrthoDB" id="3194870at2"/>
<dbReference type="SUPFAM" id="SSF46689">
    <property type="entry name" value="Homeodomain-like"/>
    <property type="match status" value="2"/>
</dbReference>
<protein>
    <submittedName>
        <fullName evidence="5">Helix-turn-helix domain-containing protein</fullName>
    </submittedName>
</protein>
<dbReference type="AlphaFoldDB" id="A0A4R0JC86"/>
<name>A0A4R0JC86_9ACTN</name>
<dbReference type="InterPro" id="IPR029062">
    <property type="entry name" value="Class_I_gatase-like"/>
</dbReference>
<evidence type="ECO:0000313" key="6">
    <source>
        <dbReference type="Proteomes" id="UP000293342"/>
    </source>
</evidence>
<feature type="domain" description="HTH araC/xylS-type" evidence="4">
    <location>
        <begin position="192"/>
        <end position="290"/>
    </location>
</feature>
<evidence type="ECO:0000256" key="2">
    <source>
        <dbReference type="ARBA" id="ARBA00023125"/>
    </source>
</evidence>
<keyword evidence="6" id="KW-1185">Reference proteome</keyword>
<reference evidence="5 6" key="1">
    <citation type="submission" date="2019-02" db="EMBL/GenBank/DDBJ databases">
        <title>Kribbella capetownensis sp. nov. and Kribbella speibonae sp. nov., isolated from soil.</title>
        <authorList>
            <person name="Curtis S.M."/>
            <person name="Norton I."/>
            <person name="Everest G.J."/>
            <person name="Meyers P.R."/>
        </authorList>
    </citation>
    <scope>NUCLEOTIDE SEQUENCE [LARGE SCALE GENOMIC DNA]</scope>
    <source>
        <strain evidence="5 6">YM53</strain>
    </source>
</reference>
<comment type="caution">
    <text evidence="5">The sequence shown here is derived from an EMBL/GenBank/DDBJ whole genome shotgun (WGS) entry which is preliminary data.</text>
</comment>
<keyword evidence="1" id="KW-0805">Transcription regulation</keyword>
<sequence>MAILAVPGAIPLDISIPAHLFGTSDGYQVIVCGEPGSGPITPTHPLTAAVDADLIVVPGYEEPEQPLPTRYLDLLAGSSTRIVGICTGTFALAAAGLLDGRDATTHWQYVAPLRRLHPRINVLENRLYVEDGKILTSAGGGAGIDACLHVIRTDFGATAAYEASKGIVAAPARGGDQHQYVDVLTPPRSDLSATRAWVMEHLGEPMTVHRMAGHATMPRRTFIRHFENETGLPPMRWVMLQRVLSARRLLESSNWTIERIAAATGFGTATSLRTVFRREVGTTPSAYRKERHTRL</sequence>
<accession>A0A4R0JC86</accession>
<dbReference type="CDD" id="cd03137">
    <property type="entry name" value="GATase1_AraC_1"/>
    <property type="match status" value="1"/>
</dbReference>
<dbReference type="Gene3D" id="3.40.50.880">
    <property type="match status" value="1"/>
</dbReference>
<evidence type="ECO:0000259" key="4">
    <source>
        <dbReference type="PROSITE" id="PS01124"/>
    </source>
</evidence>
<dbReference type="SMART" id="SM00342">
    <property type="entry name" value="HTH_ARAC"/>
    <property type="match status" value="1"/>
</dbReference>
<dbReference type="PROSITE" id="PS01124">
    <property type="entry name" value="HTH_ARAC_FAMILY_2"/>
    <property type="match status" value="1"/>
</dbReference>
<dbReference type="EMBL" id="SJKD01000014">
    <property type="protein sequence ID" value="TCC39205.1"/>
    <property type="molecule type" value="Genomic_DNA"/>
</dbReference>
<dbReference type="Pfam" id="PF01965">
    <property type="entry name" value="DJ-1_PfpI"/>
    <property type="match status" value="1"/>
</dbReference>
<dbReference type="GO" id="GO:0043565">
    <property type="term" value="F:sequence-specific DNA binding"/>
    <property type="evidence" value="ECO:0007669"/>
    <property type="project" value="InterPro"/>
</dbReference>
<dbReference type="Pfam" id="PF12833">
    <property type="entry name" value="HTH_18"/>
    <property type="match status" value="1"/>
</dbReference>
<dbReference type="GO" id="GO:0003700">
    <property type="term" value="F:DNA-binding transcription factor activity"/>
    <property type="evidence" value="ECO:0007669"/>
    <property type="project" value="InterPro"/>
</dbReference>
<dbReference type="Proteomes" id="UP000293342">
    <property type="component" value="Unassembled WGS sequence"/>
</dbReference>
<dbReference type="InterPro" id="IPR052158">
    <property type="entry name" value="INH-QAR"/>
</dbReference>
<dbReference type="Gene3D" id="1.10.10.60">
    <property type="entry name" value="Homeodomain-like"/>
    <property type="match status" value="1"/>
</dbReference>
<dbReference type="InterPro" id="IPR002818">
    <property type="entry name" value="DJ-1/PfpI"/>
</dbReference>
<dbReference type="InterPro" id="IPR018062">
    <property type="entry name" value="HTH_AraC-typ_CS"/>
</dbReference>
<dbReference type="PANTHER" id="PTHR43130">
    <property type="entry name" value="ARAC-FAMILY TRANSCRIPTIONAL REGULATOR"/>
    <property type="match status" value="1"/>
</dbReference>
<organism evidence="5 6">
    <name type="scientific">Kribbella capetownensis</name>
    <dbReference type="NCBI Taxonomy" id="1572659"/>
    <lineage>
        <taxon>Bacteria</taxon>
        <taxon>Bacillati</taxon>
        <taxon>Actinomycetota</taxon>
        <taxon>Actinomycetes</taxon>
        <taxon>Propionibacteriales</taxon>
        <taxon>Kribbellaceae</taxon>
        <taxon>Kribbella</taxon>
    </lineage>
</organism>
<proteinExistence type="predicted"/>
<evidence type="ECO:0000256" key="3">
    <source>
        <dbReference type="ARBA" id="ARBA00023163"/>
    </source>
</evidence>
<keyword evidence="3" id="KW-0804">Transcription</keyword>
<evidence type="ECO:0000256" key="1">
    <source>
        <dbReference type="ARBA" id="ARBA00023015"/>
    </source>
</evidence>
<dbReference type="SUPFAM" id="SSF52317">
    <property type="entry name" value="Class I glutamine amidotransferase-like"/>
    <property type="match status" value="1"/>
</dbReference>
<dbReference type="PANTHER" id="PTHR43130:SF3">
    <property type="entry name" value="HTH-TYPE TRANSCRIPTIONAL REGULATOR RV1931C"/>
    <property type="match status" value="1"/>
</dbReference>
<evidence type="ECO:0000313" key="5">
    <source>
        <dbReference type="EMBL" id="TCC39205.1"/>
    </source>
</evidence>